<accession>A0A3S4HX89</accession>
<evidence type="ECO:0000313" key="1">
    <source>
        <dbReference type="EMBL" id="VEB55494.1"/>
    </source>
</evidence>
<gene>
    <name evidence="1" type="ORF">NCTC6754_03862</name>
</gene>
<evidence type="ECO:0000313" key="2">
    <source>
        <dbReference type="Proteomes" id="UP000269208"/>
    </source>
</evidence>
<dbReference type="EMBL" id="LR134190">
    <property type="protein sequence ID" value="VEB55494.1"/>
    <property type="molecule type" value="Genomic_DNA"/>
</dbReference>
<dbReference type="Proteomes" id="UP000269208">
    <property type="component" value="Chromosome"/>
</dbReference>
<dbReference type="AlphaFoldDB" id="A0A3S4HX89"/>
<organism evidence="1 2">
    <name type="scientific">Salmonella enterica I</name>
    <dbReference type="NCBI Taxonomy" id="59201"/>
    <lineage>
        <taxon>Bacteria</taxon>
        <taxon>Pseudomonadati</taxon>
        <taxon>Pseudomonadota</taxon>
        <taxon>Gammaproteobacteria</taxon>
        <taxon>Enterobacterales</taxon>
        <taxon>Enterobacteriaceae</taxon>
        <taxon>Salmonella</taxon>
    </lineage>
</organism>
<name>A0A3S4HX89_SALET</name>
<proteinExistence type="predicted"/>
<protein>
    <submittedName>
        <fullName evidence="1">ATPase</fullName>
    </submittedName>
</protein>
<sequence>MKFGIIKSEDTFIPRKFSNATLGKEYSTVLNLYISDALEKLSPYEELFEKNKFIC</sequence>
<reference evidence="1 2" key="1">
    <citation type="submission" date="2018-12" db="EMBL/GenBank/DDBJ databases">
        <authorList>
            <consortium name="Pathogen Informatics"/>
        </authorList>
    </citation>
    <scope>NUCLEOTIDE SEQUENCE [LARGE SCALE GENOMIC DNA]</scope>
    <source>
        <strain evidence="1 2">NCTC6754</strain>
    </source>
</reference>